<dbReference type="Pfam" id="PF00535">
    <property type="entry name" value="Glycos_transf_2"/>
    <property type="match status" value="1"/>
</dbReference>
<dbReference type="InterPro" id="IPR029044">
    <property type="entry name" value="Nucleotide-diphossugar_trans"/>
</dbReference>
<evidence type="ECO:0000259" key="1">
    <source>
        <dbReference type="Pfam" id="PF00535"/>
    </source>
</evidence>
<evidence type="ECO:0000313" key="3">
    <source>
        <dbReference type="Proteomes" id="UP000179264"/>
    </source>
</evidence>
<dbReference type="PANTHER" id="PTHR22916:SF3">
    <property type="entry name" value="UDP-GLCNAC:BETAGAL BETA-1,3-N-ACETYLGLUCOSAMINYLTRANSFERASE-LIKE PROTEIN 1"/>
    <property type="match status" value="1"/>
</dbReference>
<name>A0A1G2T710_9BACT</name>
<evidence type="ECO:0000313" key="2">
    <source>
        <dbReference type="EMBL" id="OHA93053.1"/>
    </source>
</evidence>
<protein>
    <recommendedName>
        <fullName evidence="1">Glycosyltransferase 2-like domain-containing protein</fullName>
    </recommendedName>
</protein>
<accession>A0A1G2T710</accession>
<reference evidence="2 3" key="1">
    <citation type="journal article" date="2016" name="Nat. Commun.">
        <title>Thousands of microbial genomes shed light on interconnected biogeochemical processes in an aquifer system.</title>
        <authorList>
            <person name="Anantharaman K."/>
            <person name="Brown C.T."/>
            <person name="Hug L.A."/>
            <person name="Sharon I."/>
            <person name="Castelle C.J."/>
            <person name="Probst A.J."/>
            <person name="Thomas B.C."/>
            <person name="Singh A."/>
            <person name="Wilkins M.J."/>
            <person name="Karaoz U."/>
            <person name="Brodie E.L."/>
            <person name="Williams K.H."/>
            <person name="Hubbard S.S."/>
            <person name="Banfield J.F."/>
        </authorList>
    </citation>
    <scope>NUCLEOTIDE SEQUENCE [LARGE SCALE GENOMIC DNA]</scope>
</reference>
<sequence>MNIEKPIVTVVMAVYNNEKYIQTAIDSILGQTLKNLELIIIYDLSSDRTKEIVSGYNDSRIIFIENKERLGPVSSRNIGLKRARGIYIAIMDGDDISLPKRLQNQVGYMERNKDIAISGTWSKTFGAKHNYITRHHTDPDQIKANLLFRTSLTHSSIIMRREFMNKHNITYTENQIPPFPEDLDLYSRVSRIGKLGNINKVLLLYRKHQEQSSKENVGIQIEHARRILAYQLNNLGIIPTEKDIDTLISFKRYLFLDDSNFFGELELLFDKIINANKKSNTYKEKALKKVCGEVWLETAIAYSINNENAWKTFCNGAPGRWIKLSPRNVAKILKLLFKTIVLIFKNNI</sequence>
<comment type="caution">
    <text evidence="2">The sequence shown here is derived from an EMBL/GenBank/DDBJ whole genome shotgun (WGS) entry which is preliminary data.</text>
</comment>
<dbReference type="GO" id="GO:0016758">
    <property type="term" value="F:hexosyltransferase activity"/>
    <property type="evidence" value="ECO:0007669"/>
    <property type="project" value="UniProtKB-ARBA"/>
</dbReference>
<organism evidence="2 3">
    <name type="scientific">Candidatus Zambryskibacteria bacterium RIFCSPHIGHO2_02_38_10.5</name>
    <dbReference type="NCBI Taxonomy" id="1802742"/>
    <lineage>
        <taxon>Bacteria</taxon>
        <taxon>Candidatus Zambryskiibacteriota</taxon>
    </lineage>
</organism>
<dbReference type="AlphaFoldDB" id="A0A1G2T710"/>
<dbReference type="Proteomes" id="UP000179264">
    <property type="component" value="Unassembled WGS sequence"/>
</dbReference>
<dbReference type="EMBL" id="MHVL01000028">
    <property type="protein sequence ID" value="OHA93053.1"/>
    <property type="molecule type" value="Genomic_DNA"/>
</dbReference>
<dbReference type="InterPro" id="IPR001173">
    <property type="entry name" value="Glyco_trans_2-like"/>
</dbReference>
<dbReference type="SUPFAM" id="SSF53448">
    <property type="entry name" value="Nucleotide-diphospho-sugar transferases"/>
    <property type="match status" value="1"/>
</dbReference>
<proteinExistence type="predicted"/>
<dbReference type="Gene3D" id="3.90.550.10">
    <property type="entry name" value="Spore Coat Polysaccharide Biosynthesis Protein SpsA, Chain A"/>
    <property type="match status" value="1"/>
</dbReference>
<feature type="domain" description="Glycosyltransferase 2-like" evidence="1">
    <location>
        <begin position="9"/>
        <end position="144"/>
    </location>
</feature>
<gene>
    <name evidence="2" type="ORF">A2W58_02195</name>
</gene>
<dbReference type="PANTHER" id="PTHR22916">
    <property type="entry name" value="GLYCOSYLTRANSFERASE"/>
    <property type="match status" value="1"/>
</dbReference>